<proteinExistence type="predicted"/>
<accession>G0VI61</accession>
<feature type="chain" id="PRO_5003410833" description="asparaginase" evidence="3">
    <location>
        <begin position="20"/>
        <end position="360"/>
    </location>
</feature>
<feature type="region of interest" description="Disordered" evidence="2">
    <location>
        <begin position="53"/>
        <end position="86"/>
    </location>
</feature>
<dbReference type="Gene3D" id="3.40.50.40">
    <property type="match status" value="1"/>
</dbReference>
<evidence type="ECO:0000256" key="1">
    <source>
        <dbReference type="ARBA" id="ARBA00012920"/>
    </source>
</evidence>
<evidence type="ECO:0000256" key="3">
    <source>
        <dbReference type="SAM" id="SignalP"/>
    </source>
</evidence>
<dbReference type="EC" id="3.5.1.1" evidence="1"/>
<dbReference type="AlphaFoldDB" id="G0VI61"/>
<protein>
    <recommendedName>
        <fullName evidence="1">asparaginase</fullName>
        <ecNumber evidence="1">3.5.1.1</ecNumber>
    </recommendedName>
</protein>
<name>G0VI61_NAUCA</name>
<gene>
    <name evidence="4" type="primary">NCAS0G02080</name>
    <name evidence="4" type="ordered locus">NCAS_0G02080</name>
</gene>
<dbReference type="GO" id="GO:0004067">
    <property type="term" value="F:asparaginase activity"/>
    <property type="evidence" value="ECO:0007669"/>
    <property type="project" value="UniProtKB-UniRule"/>
</dbReference>
<reference evidence="4 5" key="1">
    <citation type="journal article" date="2011" name="Proc. Natl. Acad. Sci. U.S.A.">
        <title>Evolutionary erosion of yeast sex chromosomes by mating-type switching accidents.</title>
        <authorList>
            <person name="Gordon J.L."/>
            <person name="Armisen D."/>
            <person name="Proux-Wera E."/>
            <person name="Oheigeartaigh S.S."/>
            <person name="Byrne K.P."/>
            <person name="Wolfe K.H."/>
        </authorList>
    </citation>
    <scope>NUCLEOTIDE SEQUENCE [LARGE SCALE GENOMIC DNA]</scope>
    <source>
        <strain evidence="5">ATCC 76901 / BCRC 22586 / CBS 4309 / NBRC 1992 / NRRL Y-12630</strain>
    </source>
</reference>
<evidence type="ECO:0000313" key="4">
    <source>
        <dbReference type="EMBL" id="CCC71095.1"/>
    </source>
</evidence>
<dbReference type="KEGG" id="ncs:NCAS_0G02080"/>
<evidence type="ECO:0000256" key="2">
    <source>
        <dbReference type="SAM" id="MobiDB-lite"/>
    </source>
</evidence>
<dbReference type="STRING" id="1064592.G0VI61"/>
<sequence length="360" mass="37860">MKFEYALSALLACSTVADASPINIFGHKSSKEQPQQKENALTALQALGLNTTISSHNSSNTSNSSNSTTTYHNHTNSTATNTTKPKPTLDVVFTGGHIPISNKTNYTRLFNSSRALNLTELYDVAVSVNKTINKNTTKGAVVITNSKSLEGLGFFSSVVFNDSKPIVISEDNKLATIVANDKSAASRGPLVVTKDGLIYSGVFAPSSACLEECSGVAEGIVVNGKVQWFFTATTPTLVDANSTIRKTFKNFTSSVEDTTGLVPIVYDGEYSEELITSVSTNIQGLVVATTGSSNSTTSPFDTLPVVFAQTGALQNFVDTADVPTGSIAAGYLSPVKAQILLSIAAANGVTDTESLKAIFP</sequence>
<dbReference type="eggNOG" id="KOG0503">
    <property type="taxonomic scope" value="Eukaryota"/>
</dbReference>
<dbReference type="InParanoid" id="G0VI61"/>
<dbReference type="GO" id="GO:0070726">
    <property type="term" value="P:cell wall assembly"/>
    <property type="evidence" value="ECO:0007669"/>
    <property type="project" value="EnsemblFungi"/>
</dbReference>
<dbReference type="OMA" id="KWFFDAS"/>
<dbReference type="SUPFAM" id="SSF53774">
    <property type="entry name" value="Glutaminase/Asparaginase"/>
    <property type="match status" value="1"/>
</dbReference>
<organism evidence="4 5">
    <name type="scientific">Naumovozyma castellii</name>
    <name type="common">Yeast</name>
    <name type="synonym">Saccharomyces castellii</name>
    <dbReference type="NCBI Taxonomy" id="27288"/>
    <lineage>
        <taxon>Eukaryota</taxon>
        <taxon>Fungi</taxon>
        <taxon>Dikarya</taxon>
        <taxon>Ascomycota</taxon>
        <taxon>Saccharomycotina</taxon>
        <taxon>Saccharomycetes</taxon>
        <taxon>Saccharomycetales</taxon>
        <taxon>Saccharomycetaceae</taxon>
        <taxon>Naumovozyma</taxon>
    </lineage>
</organism>
<dbReference type="InterPro" id="IPR006034">
    <property type="entry name" value="Asparaginase/glutaminase-like"/>
</dbReference>
<keyword evidence="5" id="KW-1185">Reference proteome</keyword>
<reference key="2">
    <citation type="submission" date="2011-08" db="EMBL/GenBank/DDBJ databases">
        <title>Genome sequence of Naumovozyma castellii.</title>
        <authorList>
            <person name="Gordon J.L."/>
            <person name="Armisen D."/>
            <person name="Proux-Wera E."/>
            <person name="OhEigeartaigh S.S."/>
            <person name="Byrne K.P."/>
            <person name="Wolfe K.H."/>
        </authorList>
    </citation>
    <scope>NUCLEOTIDE SEQUENCE</scope>
    <source>
        <strain>Type strain:CBS 4309</strain>
    </source>
</reference>
<evidence type="ECO:0000313" key="5">
    <source>
        <dbReference type="Proteomes" id="UP000001640"/>
    </source>
</evidence>
<feature type="signal peptide" evidence="3">
    <location>
        <begin position="1"/>
        <end position="19"/>
    </location>
</feature>
<dbReference type="HOGENOM" id="CLU_046466_0_0_1"/>
<feature type="compositionally biased region" description="Low complexity" evidence="2">
    <location>
        <begin position="53"/>
        <end position="83"/>
    </location>
</feature>
<dbReference type="SMART" id="SM00870">
    <property type="entry name" value="Asparaginase"/>
    <property type="match status" value="1"/>
</dbReference>
<dbReference type="FunCoup" id="G0VI61">
    <property type="interactions" value="169"/>
</dbReference>
<dbReference type="GeneID" id="96904761"/>
<dbReference type="GO" id="GO:0005576">
    <property type="term" value="C:extracellular region"/>
    <property type="evidence" value="ECO:0007669"/>
    <property type="project" value="EnsemblFungi"/>
</dbReference>
<dbReference type="PROSITE" id="PS51732">
    <property type="entry name" value="ASN_GLN_ASE_3"/>
    <property type="match status" value="1"/>
</dbReference>
<keyword evidence="3" id="KW-0732">Signal</keyword>
<dbReference type="InterPro" id="IPR036152">
    <property type="entry name" value="Asp/glu_Ase-like_sf"/>
</dbReference>
<dbReference type="OrthoDB" id="4070114at2759"/>
<dbReference type="InterPro" id="IPR027473">
    <property type="entry name" value="L-asparaginase_C"/>
</dbReference>
<dbReference type="GO" id="GO:0009066">
    <property type="term" value="P:aspartate family amino acid metabolic process"/>
    <property type="evidence" value="ECO:0007669"/>
    <property type="project" value="UniProtKB-ARBA"/>
</dbReference>
<dbReference type="EMBL" id="HE576758">
    <property type="protein sequence ID" value="CCC71095.1"/>
    <property type="molecule type" value="Genomic_DNA"/>
</dbReference>
<dbReference type="RefSeq" id="XP_003677448.1">
    <property type="nucleotide sequence ID" value="XM_003677400.1"/>
</dbReference>
<dbReference type="Proteomes" id="UP000001640">
    <property type="component" value="Chromosome 7"/>
</dbReference>